<reference evidence="1" key="1">
    <citation type="journal article" date="2015" name="Nature">
        <title>Complex archaea that bridge the gap between prokaryotes and eukaryotes.</title>
        <authorList>
            <person name="Spang A."/>
            <person name="Saw J.H."/>
            <person name="Jorgensen S.L."/>
            <person name="Zaremba-Niedzwiedzka K."/>
            <person name="Martijn J."/>
            <person name="Lind A.E."/>
            <person name="van Eijk R."/>
            <person name="Schleper C."/>
            <person name="Guy L."/>
            <person name="Ettema T.J."/>
        </authorList>
    </citation>
    <scope>NUCLEOTIDE SEQUENCE</scope>
</reference>
<name>A0A0F9UUL1_9ZZZZ</name>
<organism evidence="1">
    <name type="scientific">marine sediment metagenome</name>
    <dbReference type="NCBI Taxonomy" id="412755"/>
    <lineage>
        <taxon>unclassified sequences</taxon>
        <taxon>metagenomes</taxon>
        <taxon>ecological metagenomes</taxon>
    </lineage>
</organism>
<proteinExistence type="predicted"/>
<dbReference type="AlphaFoldDB" id="A0A0F9UUL1"/>
<accession>A0A0F9UUL1</accession>
<protein>
    <submittedName>
        <fullName evidence="1">Uncharacterized protein</fullName>
    </submittedName>
</protein>
<sequence>MIPSSEIENVRTIGSTLFFEYHCEESHLSSDADLWYRSHQEVEVIEFSPNDGFDVPTLEERCEIGCPIMYQVKFNDGFVGGVFEDELLDSEDEYFRPDPLKPPKEGVK</sequence>
<dbReference type="EMBL" id="LAZR01000105">
    <property type="protein sequence ID" value="KKN91192.1"/>
    <property type="molecule type" value="Genomic_DNA"/>
</dbReference>
<gene>
    <name evidence="1" type="ORF">LCGC14_0220590</name>
</gene>
<evidence type="ECO:0000313" key="1">
    <source>
        <dbReference type="EMBL" id="KKN91192.1"/>
    </source>
</evidence>
<comment type="caution">
    <text evidence="1">The sequence shown here is derived from an EMBL/GenBank/DDBJ whole genome shotgun (WGS) entry which is preliminary data.</text>
</comment>